<dbReference type="SMART" id="SM00614">
    <property type="entry name" value="ZnF_BED"/>
    <property type="match status" value="1"/>
</dbReference>
<accession>A0ABU6SKG8</accession>
<keyword evidence="3" id="KW-1185">Reference proteome</keyword>
<dbReference type="InterPro" id="IPR051063">
    <property type="entry name" value="PDI"/>
</dbReference>
<evidence type="ECO:0000259" key="1">
    <source>
        <dbReference type="PROSITE" id="PS51352"/>
    </source>
</evidence>
<reference evidence="2 3" key="1">
    <citation type="journal article" date="2023" name="Plants (Basel)">
        <title>Bridging the Gap: Combining Genomics and Transcriptomics Approaches to Understand Stylosanthes scabra, an Orphan Legume from the Brazilian Caatinga.</title>
        <authorList>
            <person name="Ferreira-Neto J.R.C."/>
            <person name="da Silva M.D."/>
            <person name="Binneck E."/>
            <person name="de Melo N.F."/>
            <person name="da Silva R.H."/>
            <person name="de Melo A.L.T.M."/>
            <person name="Pandolfi V."/>
            <person name="Bustamante F.O."/>
            <person name="Brasileiro-Vidal A.C."/>
            <person name="Benko-Iseppon A.M."/>
        </authorList>
    </citation>
    <scope>NUCLEOTIDE SEQUENCE [LARGE SCALE GENOMIC DNA]</scope>
    <source>
        <tissue evidence="2">Leaves</tissue>
    </source>
</reference>
<dbReference type="Gene3D" id="3.40.30.10">
    <property type="entry name" value="Glutaredoxin"/>
    <property type="match status" value="1"/>
</dbReference>
<dbReference type="PANTHER" id="PTHR45672:SF11">
    <property type="entry name" value="PROTEIN DISULFIDE-ISOMERASE C17H9.14C"/>
    <property type="match status" value="1"/>
</dbReference>
<dbReference type="PANTHER" id="PTHR45672">
    <property type="entry name" value="PROTEIN DISULFIDE-ISOMERASE C17H9.14C-RELATED"/>
    <property type="match status" value="1"/>
</dbReference>
<gene>
    <name evidence="2" type="ORF">PIB30_060267</name>
</gene>
<dbReference type="InterPro" id="IPR013766">
    <property type="entry name" value="Thioredoxin_domain"/>
</dbReference>
<dbReference type="Proteomes" id="UP001341840">
    <property type="component" value="Unassembled WGS sequence"/>
</dbReference>
<evidence type="ECO:0000313" key="3">
    <source>
        <dbReference type="Proteomes" id="UP001341840"/>
    </source>
</evidence>
<dbReference type="InterPro" id="IPR036249">
    <property type="entry name" value="Thioredoxin-like_sf"/>
</dbReference>
<comment type="caution">
    <text evidence="2">The sequence shown here is derived from an EMBL/GenBank/DDBJ whole genome shotgun (WGS) entry which is preliminary data.</text>
</comment>
<feature type="domain" description="Thioredoxin" evidence="1">
    <location>
        <begin position="1"/>
        <end position="91"/>
    </location>
</feature>
<organism evidence="2 3">
    <name type="scientific">Stylosanthes scabra</name>
    <dbReference type="NCBI Taxonomy" id="79078"/>
    <lineage>
        <taxon>Eukaryota</taxon>
        <taxon>Viridiplantae</taxon>
        <taxon>Streptophyta</taxon>
        <taxon>Embryophyta</taxon>
        <taxon>Tracheophyta</taxon>
        <taxon>Spermatophyta</taxon>
        <taxon>Magnoliopsida</taxon>
        <taxon>eudicotyledons</taxon>
        <taxon>Gunneridae</taxon>
        <taxon>Pentapetalae</taxon>
        <taxon>rosids</taxon>
        <taxon>fabids</taxon>
        <taxon>Fabales</taxon>
        <taxon>Fabaceae</taxon>
        <taxon>Papilionoideae</taxon>
        <taxon>50 kb inversion clade</taxon>
        <taxon>dalbergioids sensu lato</taxon>
        <taxon>Dalbergieae</taxon>
        <taxon>Pterocarpus clade</taxon>
        <taxon>Stylosanthes</taxon>
    </lineage>
</organism>
<sequence>MYVVRCGHYKKLAPEYEKLAATFKKTNSVLIAKVDCDEEKTICSKYGVSGYPTIKWFPQGSLEPIFIATCDWDLKRRIQNINMDDDDEIVSETPVQASGSVDSGNKSNVWKFFKKIGKDRDGVEKASCNFCNREYSTGRNPKLIIVMGLLI</sequence>
<dbReference type="EMBL" id="JASCZI010060946">
    <property type="protein sequence ID" value="MED6136926.1"/>
    <property type="molecule type" value="Genomic_DNA"/>
</dbReference>
<dbReference type="Pfam" id="PF00085">
    <property type="entry name" value="Thioredoxin"/>
    <property type="match status" value="1"/>
</dbReference>
<proteinExistence type="predicted"/>
<dbReference type="SUPFAM" id="SSF52833">
    <property type="entry name" value="Thioredoxin-like"/>
    <property type="match status" value="1"/>
</dbReference>
<dbReference type="PROSITE" id="PS51352">
    <property type="entry name" value="THIOREDOXIN_2"/>
    <property type="match status" value="1"/>
</dbReference>
<protein>
    <recommendedName>
        <fullName evidence="1">Thioredoxin domain-containing protein</fullName>
    </recommendedName>
</protein>
<name>A0ABU6SKG8_9FABA</name>
<evidence type="ECO:0000313" key="2">
    <source>
        <dbReference type="EMBL" id="MED6136926.1"/>
    </source>
</evidence>